<accession>A0A0C3GTQ1</accession>
<protein>
    <submittedName>
        <fullName evidence="1">Uncharacterized protein</fullName>
    </submittedName>
</protein>
<dbReference type="AlphaFoldDB" id="A0A0C3GTQ1"/>
<feature type="non-terminal residue" evidence="1">
    <location>
        <position position="1"/>
    </location>
</feature>
<keyword evidence="2" id="KW-1185">Reference proteome</keyword>
<dbReference type="SUPFAM" id="SSF52540">
    <property type="entry name" value="P-loop containing nucleoside triphosphate hydrolases"/>
    <property type="match status" value="1"/>
</dbReference>
<evidence type="ECO:0000313" key="1">
    <source>
        <dbReference type="EMBL" id="KIM99440.1"/>
    </source>
</evidence>
<reference evidence="2" key="2">
    <citation type="submission" date="2015-01" db="EMBL/GenBank/DDBJ databases">
        <title>Evolutionary Origins and Diversification of the Mycorrhizal Mutualists.</title>
        <authorList>
            <consortium name="DOE Joint Genome Institute"/>
            <consortium name="Mycorrhizal Genomics Consortium"/>
            <person name="Kohler A."/>
            <person name="Kuo A."/>
            <person name="Nagy L.G."/>
            <person name="Floudas D."/>
            <person name="Copeland A."/>
            <person name="Barry K.W."/>
            <person name="Cichocki N."/>
            <person name="Veneault-Fourrey C."/>
            <person name="LaButti K."/>
            <person name="Lindquist E.A."/>
            <person name="Lipzen A."/>
            <person name="Lundell T."/>
            <person name="Morin E."/>
            <person name="Murat C."/>
            <person name="Riley R."/>
            <person name="Ohm R."/>
            <person name="Sun H."/>
            <person name="Tunlid A."/>
            <person name="Henrissat B."/>
            <person name="Grigoriev I.V."/>
            <person name="Hibbett D.S."/>
            <person name="Martin F."/>
        </authorList>
    </citation>
    <scope>NUCLEOTIDE SEQUENCE [LARGE SCALE GENOMIC DNA]</scope>
    <source>
        <strain evidence="2">Zn</strain>
    </source>
</reference>
<gene>
    <name evidence="1" type="ORF">OIDMADRAFT_126712</name>
</gene>
<proteinExistence type="predicted"/>
<dbReference type="InterPro" id="IPR027417">
    <property type="entry name" value="P-loop_NTPase"/>
</dbReference>
<dbReference type="HOGENOM" id="CLU_584183_0_0_1"/>
<dbReference type="InParanoid" id="A0A0C3GTQ1"/>
<sequence>KTATLLEIAHQNSDERNIFFVHAHDAASLHQAYLHIAKCIGPEYLPKKYRGQDLRGIWSNESPEDKVGKFKLGPAKSPGPYKFWLKDPENANALFLLDDMDGIQLLEHREATFPDEAETILYTTRYPVFHKDSNRSGQNIRLSGMDEDDTVKLMENVRSHERDDYDKNADLYDRATLIKIVKVVQGHPLAASNAVKYIIRASRISFRSYTAECRFVDMLNSDRYEDRFHFLDYGPDSPSIMETFKVSQERLPKPNTQALAMTNFLSMIETESEEDFDFRDFFFEHSCPVPPKEFPDHELLASGSFQLNELFSELEKVSFGERAQTSKPFQFHPLWLECTRHSMGPNGRVRYARQILLVCYHIIIVDHGNINITLDCDDSFLPHVKKCLSICKSFRIGLDDLKLCGKVLKAFRDFQLTD</sequence>
<evidence type="ECO:0000313" key="2">
    <source>
        <dbReference type="Proteomes" id="UP000054321"/>
    </source>
</evidence>
<reference evidence="1 2" key="1">
    <citation type="submission" date="2014-04" db="EMBL/GenBank/DDBJ databases">
        <authorList>
            <consortium name="DOE Joint Genome Institute"/>
            <person name="Kuo A."/>
            <person name="Martino E."/>
            <person name="Perotto S."/>
            <person name="Kohler A."/>
            <person name="Nagy L.G."/>
            <person name="Floudas D."/>
            <person name="Copeland A."/>
            <person name="Barry K.W."/>
            <person name="Cichocki N."/>
            <person name="Veneault-Fourrey C."/>
            <person name="LaButti K."/>
            <person name="Lindquist E.A."/>
            <person name="Lipzen A."/>
            <person name="Lundell T."/>
            <person name="Morin E."/>
            <person name="Murat C."/>
            <person name="Sun H."/>
            <person name="Tunlid A."/>
            <person name="Henrissat B."/>
            <person name="Grigoriev I.V."/>
            <person name="Hibbett D.S."/>
            <person name="Martin F."/>
            <person name="Nordberg H.P."/>
            <person name="Cantor M.N."/>
            <person name="Hua S.X."/>
        </authorList>
    </citation>
    <scope>NUCLEOTIDE SEQUENCE [LARGE SCALE GENOMIC DNA]</scope>
    <source>
        <strain evidence="1 2">Zn</strain>
    </source>
</reference>
<organism evidence="1 2">
    <name type="scientific">Oidiodendron maius (strain Zn)</name>
    <dbReference type="NCBI Taxonomy" id="913774"/>
    <lineage>
        <taxon>Eukaryota</taxon>
        <taxon>Fungi</taxon>
        <taxon>Dikarya</taxon>
        <taxon>Ascomycota</taxon>
        <taxon>Pezizomycotina</taxon>
        <taxon>Leotiomycetes</taxon>
        <taxon>Leotiomycetes incertae sedis</taxon>
        <taxon>Myxotrichaceae</taxon>
        <taxon>Oidiodendron</taxon>
    </lineage>
</organism>
<name>A0A0C3GTQ1_OIDMZ</name>
<dbReference type="Proteomes" id="UP000054321">
    <property type="component" value="Unassembled WGS sequence"/>
</dbReference>
<dbReference type="OrthoDB" id="194358at2759"/>
<dbReference type="EMBL" id="KN832879">
    <property type="protein sequence ID" value="KIM99440.1"/>
    <property type="molecule type" value="Genomic_DNA"/>
</dbReference>